<dbReference type="AlphaFoldDB" id="A0A5S4F4I5"/>
<dbReference type="OrthoDB" id="9802500at2"/>
<sequence length="680" mass="73552">MIFGRRLVFLDLRQWLGVALLGVLLAYSLRYIEIDPLRRFDAFLYDSRVRLFAREAIDERIAIVDIDERSLVELGRWPWNRARLAALIERIFEQYGALLLGLDVILAEADESSGLSVLDALGRGQLRRDAAFHAALAALRQELDYDGRLAKVLHRYPVVLGFHLSNGDAAARSGALPMPLRPDVAEQAGQFSQWNGYGGNLPRLQNAAIGAGFLSAPVELDGVTRRAWLLASHDGQVYAALSLVMAQVLLGDPALQLRFADHASWQSASRPVESIVLLTAGAPRRIPVAEQASVLLPFQGSLGSFRYHSAADVLAGRLPADSLHGRVVLLGTTAPGLFDQRVTPMGEAFPGVEVHANLLAGLLDGRLLMSPAYTATIEAGLLVVVGVGLLLGLPRLSPPRAVVLAVLISALVTIINLAAWTGVQLVLPMAAILLLVAMLLALHLFFGYFVEHRAKRRLTTLFGQYVPPELVDEMSRDPEHYTMEGRSAELTVLFADVRGFTALAETLPPDELAQLMNDYLSAMTDVIRAYRGTLDKYIGDAVVAFWGAPLADPQHARHAVEAALAMQAALSGVNQHFASRGWPALQVGIGINTGMMVVGDMGSRHRRAYTVLGDAVNLASRIQGLSAQYAAGVIIGDATRQALGTWRCRQLGHAVVRGRSAPVAIFEPLVEAQAIARQGP</sequence>
<name>A0A5S4F4I5_9PROT</name>
<keyword evidence="4" id="KW-1185">Reference proteome</keyword>
<dbReference type="InterPro" id="IPR007890">
    <property type="entry name" value="CHASE2"/>
</dbReference>
<evidence type="ECO:0000313" key="3">
    <source>
        <dbReference type="EMBL" id="TMQ75663.1"/>
    </source>
</evidence>
<dbReference type="RefSeq" id="WP_138678635.1">
    <property type="nucleotide sequence ID" value="NZ_SWAD01000082.1"/>
</dbReference>
<dbReference type="SMART" id="SM00044">
    <property type="entry name" value="CYCc"/>
    <property type="match status" value="1"/>
</dbReference>
<evidence type="ECO:0000259" key="2">
    <source>
        <dbReference type="PROSITE" id="PS50125"/>
    </source>
</evidence>
<feature type="transmembrane region" description="Helical" evidence="1">
    <location>
        <begin position="401"/>
        <end position="420"/>
    </location>
</feature>
<dbReference type="Proteomes" id="UP000306324">
    <property type="component" value="Unassembled WGS sequence"/>
</dbReference>
<feature type="transmembrane region" description="Helical" evidence="1">
    <location>
        <begin position="426"/>
        <end position="450"/>
    </location>
</feature>
<dbReference type="EMBL" id="SWAD01000082">
    <property type="protein sequence ID" value="TMQ75663.1"/>
    <property type="molecule type" value="Genomic_DNA"/>
</dbReference>
<evidence type="ECO:0000256" key="1">
    <source>
        <dbReference type="SAM" id="Phobius"/>
    </source>
</evidence>
<dbReference type="SUPFAM" id="SSF55073">
    <property type="entry name" value="Nucleotide cyclase"/>
    <property type="match status" value="1"/>
</dbReference>
<dbReference type="PANTHER" id="PTHR43081">
    <property type="entry name" value="ADENYLATE CYCLASE, TERMINAL-DIFFERENTIATION SPECIFIC-RELATED"/>
    <property type="match status" value="1"/>
</dbReference>
<dbReference type="SMART" id="SM01080">
    <property type="entry name" value="CHASE2"/>
    <property type="match status" value="1"/>
</dbReference>
<keyword evidence="1" id="KW-1133">Transmembrane helix</keyword>
<keyword evidence="1" id="KW-0812">Transmembrane</keyword>
<gene>
    <name evidence="3" type="ORF">ACCUM_0797</name>
</gene>
<dbReference type="GO" id="GO:0006171">
    <property type="term" value="P:cAMP biosynthetic process"/>
    <property type="evidence" value="ECO:0007669"/>
    <property type="project" value="TreeGrafter"/>
</dbReference>
<reference evidence="3 4" key="1">
    <citation type="submission" date="2019-04" db="EMBL/GenBank/DDBJ databases">
        <title>A novel phosphate-accumulating bacterium identified in bioreactor for phosphate removal from wastewater.</title>
        <authorList>
            <person name="Kotlyarov R.Y."/>
            <person name="Beletsky A.V."/>
            <person name="Kallistova A.Y."/>
            <person name="Dorofeev A.G."/>
            <person name="Nikolaev Y.Y."/>
            <person name="Pimenov N.V."/>
            <person name="Ravin N.V."/>
            <person name="Mardanov A.V."/>
        </authorList>
    </citation>
    <scope>NUCLEOTIDE SEQUENCE [LARGE SCALE GENOMIC DNA]</scope>
    <source>
        <strain evidence="3 4">Bin19</strain>
    </source>
</reference>
<dbReference type="GO" id="GO:0035556">
    <property type="term" value="P:intracellular signal transduction"/>
    <property type="evidence" value="ECO:0007669"/>
    <property type="project" value="InterPro"/>
</dbReference>
<dbReference type="Pfam" id="PF00211">
    <property type="entry name" value="Guanylate_cyc"/>
    <property type="match status" value="1"/>
</dbReference>
<dbReference type="InterPro" id="IPR001054">
    <property type="entry name" value="A/G_cyclase"/>
</dbReference>
<dbReference type="PROSITE" id="PS50125">
    <property type="entry name" value="GUANYLATE_CYCLASE_2"/>
    <property type="match status" value="1"/>
</dbReference>
<keyword evidence="1" id="KW-0472">Membrane</keyword>
<dbReference type="GO" id="GO:0004016">
    <property type="term" value="F:adenylate cyclase activity"/>
    <property type="evidence" value="ECO:0007669"/>
    <property type="project" value="UniProtKB-ARBA"/>
</dbReference>
<dbReference type="InterPro" id="IPR050697">
    <property type="entry name" value="Adenylyl/Guanylyl_Cyclase_3/4"/>
</dbReference>
<feature type="domain" description="Guanylate cyclase" evidence="2">
    <location>
        <begin position="491"/>
        <end position="623"/>
    </location>
</feature>
<proteinExistence type="predicted"/>
<accession>A0A5S4F4I5</accession>
<feature type="transmembrane region" description="Helical" evidence="1">
    <location>
        <begin position="372"/>
        <end position="394"/>
    </location>
</feature>
<dbReference type="PANTHER" id="PTHR43081:SF1">
    <property type="entry name" value="ADENYLATE CYCLASE, TERMINAL-DIFFERENTIATION SPECIFIC"/>
    <property type="match status" value="1"/>
</dbReference>
<protein>
    <submittedName>
        <fullName evidence="3">Adenylate cyclase</fullName>
    </submittedName>
</protein>
<dbReference type="CDD" id="cd07302">
    <property type="entry name" value="CHD"/>
    <property type="match status" value="1"/>
</dbReference>
<comment type="caution">
    <text evidence="3">The sequence shown here is derived from an EMBL/GenBank/DDBJ whole genome shotgun (WGS) entry which is preliminary data.</text>
</comment>
<evidence type="ECO:0000313" key="4">
    <source>
        <dbReference type="Proteomes" id="UP000306324"/>
    </source>
</evidence>
<organism evidence="3 4">
    <name type="scientific">Candidatus Accumulibacter phosphatis</name>
    <dbReference type="NCBI Taxonomy" id="327160"/>
    <lineage>
        <taxon>Bacteria</taxon>
        <taxon>Pseudomonadati</taxon>
        <taxon>Pseudomonadota</taxon>
        <taxon>Betaproteobacteria</taxon>
        <taxon>Candidatus Accumulibacter</taxon>
    </lineage>
</organism>
<dbReference type="Gene3D" id="3.30.70.1230">
    <property type="entry name" value="Nucleotide cyclase"/>
    <property type="match status" value="1"/>
</dbReference>
<dbReference type="Pfam" id="PF05226">
    <property type="entry name" value="CHASE2"/>
    <property type="match status" value="1"/>
</dbReference>
<feature type="transmembrane region" description="Helical" evidence="1">
    <location>
        <begin position="12"/>
        <end position="29"/>
    </location>
</feature>
<dbReference type="InterPro" id="IPR029787">
    <property type="entry name" value="Nucleotide_cyclase"/>
</dbReference>